<evidence type="ECO:0000256" key="1">
    <source>
        <dbReference type="ARBA" id="ARBA00022884"/>
    </source>
</evidence>
<evidence type="ECO:0000259" key="4">
    <source>
        <dbReference type="PROSITE" id="PS50102"/>
    </source>
</evidence>
<reference evidence="5" key="1">
    <citation type="journal article" date="2020" name="bioRxiv">
        <title>Hybrid origin of Populus tomentosa Carr. identified through genome sequencing and phylogenomic analysis.</title>
        <authorList>
            <person name="An X."/>
            <person name="Gao K."/>
            <person name="Chen Z."/>
            <person name="Li J."/>
            <person name="Yang X."/>
            <person name="Yang X."/>
            <person name="Zhou J."/>
            <person name="Guo T."/>
            <person name="Zhao T."/>
            <person name="Huang S."/>
            <person name="Miao D."/>
            <person name="Khan W.U."/>
            <person name="Rao P."/>
            <person name="Ye M."/>
            <person name="Lei B."/>
            <person name="Liao W."/>
            <person name="Wang J."/>
            <person name="Ji L."/>
            <person name="Li Y."/>
            <person name="Guo B."/>
            <person name="Mustafa N.S."/>
            <person name="Li S."/>
            <person name="Yun Q."/>
            <person name="Keller S.R."/>
            <person name="Mao J."/>
            <person name="Zhang R."/>
            <person name="Strauss S.H."/>
        </authorList>
    </citation>
    <scope>NUCLEOTIDE SEQUENCE</scope>
    <source>
        <strain evidence="5">GM15</strain>
        <tissue evidence="5">Leaf</tissue>
    </source>
</reference>
<dbReference type="GO" id="GO:0003729">
    <property type="term" value="F:mRNA binding"/>
    <property type="evidence" value="ECO:0007669"/>
    <property type="project" value="TreeGrafter"/>
</dbReference>
<feature type="domain" description="RRM" evidence="4">
    <location>
        <begin position="192"/>
        <end position="269"/>
    </location>
</feature>
<feature type="compositionally biased region" description="Basic residues" evidence="3">
    <location>
        <begin position="330"/>
        <end position="348"/>
    </location>
</feature>
<dbReference type="AlphaFoldDB" id="A0A8X8A1W1"/>
<dbReference type="Pfam" id="PF00076">
    <property type="entry name" value="RRM_1"/>
    <property type="match status" value="1"/>
</dbReference>
<dbReference type="Proteomes" id="UP000886885">
    <property type="component" value="Chromosome 4A"/>
</dbReference>
<dbReference type="PROSITE" id="PS50102">
    <property type="entry name" value="RRM"/>
    <property type="match status" value="1"/>
</dbReference>
<dbReference type="InterPro" id="IPR025715">
    <property type="entry name" value="FoP_C"/>
</dbReference>
<dbReference type="PANTHER" id="PTHR19965:SF33">
    <property type="entry name" value="THO COMPLEX SUBUNIT 4D"/>
    <property type="match status" value="1"/>
</dbReference>
<sequence>MRGSCGNSERERKRGPGCGYGEFRGGRVSEGSWVYLLLICSKKVCAVAAISMDTTVDMSLDDIIKKNRERGRGRGRASCGRDRGPGRSDDISLCRSYFGSHSVVVLLPSILFSASLDGMDPLAMFGICSVRDPNSPSSWCFCKGVPSLNFRTGALTNIKALPSRRIRSLPWQHDLLEDSIRAAGITGLEGGTKLYVSNLDYGVTNEDIRELFAEIGDLKRFAVHYDKNGRSTGSAEVMYTRRSDAFSALKKYNNVLLDGRPMKIEIVGANPEVPISARVNVTGANGKKKRTVVMTPGPGRGRGGAVNNHGSGLSRRGGGGRGPRNGMRSGRGRAQGRGRGRGRGRGKKQPAEKSVDDLDKELESYHAEAMQT</sequence>
<evidence type="ECO:0000313" key="5">
    <source>
        <dbReference type="EMBL" id="KAG6779081.1"/>
    </source>
</evidence>
<proteinExistence type="predicted"/>
<dbReference type="CDD" id="cd12680">
    <property type="entry name" value="RRM_THOC4"/>
    <property type="match status" value="1"/>
</dbReference>
<name>A0A8X8A1W1_POPTO</name>
<dbReference type="EMBL" id="JAAWWB010000007">
    <property type="protein sequence ID" value="KAG6779081.1"/>
    <property type="molecule type" value="Genomic_DNA"/>
</dbReference>
<dbReference type="SMART" id="SM00360">
    <property type="entry name" value="RRM"/>
    <property type="match status" value="1"/>
</dbReference>
<comment type="caution">
    <text evidence="5">The sequence shown here is derived from an EMBL/GenBank/DDBJ whole genome shotgun (WGS) entry which is preliminary data.</text>
</comment>
<dbReference type="Pfam" id="PF13865">
    <property type="entry name" value="FoP_duplication"/>
    <property type="match status" value="1"/>
</dbReference>
<accession>A0A8X8A1W1</accession>
<keyword evidence="1 2" id="KW-0694">RNA-binding</keyword>
<evidence type="ECO:0000256" key="2">
    <source>
        <dbReference type="PROSITE-ProRule" id="PRU00176"/>
    </source>
</evidence>
<dbReference type="SMART" id="SM01218">
    <property type="entry name" value="FoP_duplication"/>
    <property type="match status" value="1"/>
</dbReference>
<evidence type="ECO:0000313" key="6">
    <source>
        <dbReference type="Proteomes" id="UP000886885"/>
    </source>
</evidence>
<dbReference type="GO" id="GO:0005634">
    <property type="term" value="C:nucleus"/>
    <property type="evidence" value="ECO:0007669"/>
    <property type="project" value="TreeGrafter"/>
</dbReference>
<feature type="region of interest" description="Disordered" evidence="3">
    <location>
        <begin position="286"/>
        <end position="372"/>
    </location>
</feature>
<feature type="compositionally biased region" description="Basic and acidic residues" evidence="3">
    <location>
        <begin position="349"/>
        <end position="366"/>
    </location>
</feature>
<organism evidence="5 6">
    <name type="scientific">Populus tomentosa</name>
    <name type="common">Chinese white poplar</name>
    <dbReference type="NCBI Taxonomy" id="118781"/>
    <lineage>
        <taxon>Eukaryota</taxon>
        <taxon>Viridiplantae</taxon>
        <taxon>Streptophyta</taxon>
        <taxon>Embryophyta</taxon>
        <taxon>Tracheophyta</taxon>
        <taxon>Spermatophyta</taxon>
        <taxon>Magnoliopsida</taxon>
        <taxon>eudicotyledons</taxon>
        <taxon>Gunneridae</taxon>
        <taxon>Pentapetalae</taxon>
        <taxon>rosids</taxon>
        <taxon>fabids</taxon>
        <taxon>Malpighiales</taxon>
        <taxon>Salicaceae</taxon>
        <taxon>Saliceae</taxon>
        <taxon>Populus</taxon>
    </lineage>
</organism>
<dbReference type="PANTHER" id="PTHR19965">
    <property type="entry name" value="RNA AND EXPORT FACTOR BINDING PROTEIN"/>
    <property type="match status" value="1"/>
</dbReference>
<keyword evidence="6" id="KW-1185">Reference proteome</keyword>
<dbReference type="OrthoDB" id="1049195at2759"/>
<dbReference type="GO" id="GO:0006406">
    <property type="term" value="P:mRNA export from nucleus"/>
    <property type="evidence" value="ECO:0007669"/>
    <property type="project" value="TreeGrafter"/>
</dbReference>
<evidence type="ECO:0000256" key="3">
    <source>
        <dbReference type="SAM" id="MobiDB-lite"/>
    </source>
</evidence>
<protein>
    <recommendedName>
        <fullName evidence="4">RRM domain-containing protein</fullName>
    </recommendedName>
</protein>
<dbReference type="InterPro" id="IPR051229">
    <property type="entry name" value="ALYREF_mRNA_export"/>
</dbReference>
<dbReference type="InterPro" id="IPR000504">
    <property type="entry name" value="RRM_dom"/>
</dbReference>
<gene>
    <name evidence="5" type="ORF">POTOM_015448</name>
</gene>